<feature type="transmembrane region" description="Helical" evidence="1">
    <location>
        <begin position="165"/>
        <end position="189"/>
    </location>
</feature>
<keyword evidence="4" id="KW-1185">Reference proteome</keyword>
<dbReference type="Proteomes" id="UP000823399">
    <property type="component" value="Unassembled WGS sequence"/>
</dbReference>
<feature type="transmembrane region" description="Helical" evidence="1">
    <location>
        <begin position="126"/>
        <end position="153"/>
    </location>
</feature>
<dbReference type="InterPro" id="IPR045339">
    <property type="entry name" value="DUF6534"/>
</dbReference>
<protein>
    <recommendedName>
        <fullName evidence="2">DUF6534 domain-containing protein</fullName>
    </recommendedName>
</protein>
<proteinExistence type="predicted"/>
<comment type="caution">
    <text evidence="3">The sequence shown here is derived from an EMBL/GenBank/DDBJ whole genome shotgun (WGS) entry which is preliminary data.</text>
</comment>
<evidence type="ECO:0000259" key="2">
    <source>
        <dbReference type="Pfam" id="PF20152"/>
    </source>
</evidence>
<feature type="transmembrane region" description="Helical" evidence="1">
    <location>
        <begin position="50"/>
        <end position="76"/>
    </location>
</feature>
<organism evidence="3 4">
    <name type="scientific">Suillus discolor</name>
    <dbReference type="NCBI Taxonomy" id="1912936"/>
    <lineage>
        <taxon>Eukaryota</taxon>
        <taxon>Fungi</taxon>
        <taxon>Dikarya</taxon>
        <taxon>Basidiomycota</taxon>
        <taxon>Agaricomycotina</taxon>
        <taxon>Agaricomycetes</taxon>
        <taxon>Agaricomycetidae</taxon>
        <taxon>Boletales</taxon>
        <taxon>Suillineae</taxon>
        <taxon>Suillaceae</taxon>
        <taxon>Suillus</taxon>
    </lineage>
</organism>
<dbReference type="AlphaFoldDB" id="A0A9P7JT83"/>
<gene>
    <name evidence="3" type="ORF">F5147DRAFT_215744</name>
</gene>
<feature type="transmembrane region" description="Helical" evidence="1">
    <location>
        <begin position="209"/>
        <end position="229"/>
    </location>
</feature>
<evidence type="ECO:0000256" key="1">
    <source>
        <dbReference type="SAM" id="Phobius"/>
    </source>
</evidence>
<dbReference type="RefSeq" id="XP_041291866.1">
    <property type="nucleotide sequence ID" value="XM_041428639.1"/>
</dbReference>
<dbReference type="Pfam" id="PF20152">
    <property type="entry name" value="DUF6534"/>
    <property type="match status" value="1"/>
</dbReference>
<feature type="transmembrane region" description="Helical" evidence="1">
    <location>
        <begin position="96"/>
        <end position="114"/>
    </location>
</feature>
<feature type="transmembrane region" description="Helical" evidence="1">
    <location>
        <begin position="235"/>
        <end position="256"/>
    </location>
</feature>
<dbReference type="PANTHER" id="PTHR40465:SF1">
    <property type="entry name" value="DUF6534 DOMAIN-CONTAINING PROTEIN"/>
    <property type="match status" value="1"/>
</dbReference>
<accession>A0A9P7JT83</accession>
<evidence type="ECO:0000313" key="4">
    <source>
        <dbReference type="Proteomes" id="UP000823399"/>
    </source>
</evidence>
<dbReference type="OrthoDB" id="2798516at2759"/>
<dbReference type="EMBL" id="JABBWM010000033">
    <property type="protein sequence ID" value="KAG2106927.1"/>
    <property type="molecule type" value="Genomic_DNA"/>
</dbReference>
<keyword evidence="1" id="KW-1133">Transmembrane helix</keyword>
<keyword evidence="1" id="KW-0812">Transmembrane</keyword>
<evidence type="ECO:0000313" key="3">
    <source>
        <dbReference type="EMBL" id="KAG2106927.1"/>
    </source>
</evidence>
<name>A0A9P7JT83_9AGAM</name>
<keyword evidence="1" id="KW-0472">Membrane</keyword>
<feature type="transmembrane region" description="Helical" evidence="1">
    <location>
        <begin position="15"/>
        <end position="38"/>
    </location>
</feature>
<feature type="domain" description="DUF6534" evidence="2">
    <location>
        <begin position="176"/>
        <end position="260"/>
    </location>
</feature>
<dbReference type="PANTHER" id="PTHR40465">
    <property type="entry name" value="CHROMOSOME 1, WHOLE GENOME SHOTGUN SEQUENCE"/>
    <property type="match status" value="1"/>
</dbReference>
<dbReference type="GeneID" id="64690898"/>
<sequence length="339" mass="38327">MQDLQLLQPSIENTFGALFIGVTLAAFLWGISNIQTFFYFQTHRGTGITFFKVVVILFWILDALHLVFIVHCIHYYLVTNHARMGALSNIVWSFKLQVICYALITKGVQALYVHRLWIVSKGRSRALFIILMMCITVALALGVDIVLVWVLYQCHQFSDLIRVEWAAYAALGTVTFVDILIASLMWYFLATSRTGFSRTDSFINKLMAYTVNTGCITSIGSVAIIVTCAAMPNNFIYLGVAFLVAKLYVGSFLALLNMRYYLQGNANNIDSVNTHRARQFLYRPEPHIRVPQVEEELQASQENICKHDDETDFTRPVQIDKPQPPPIAITVEISSFSSA</sequence>
<reference evidence="3" key="1">
    <citation type="journal article" date="2020" name="New Phytol.">
        <title>Comparative genomics reveals dynamic genome evolution in host specialist ectomycorrhizal fungi.</title>
        <authorList>
            <person name="Lofgren L.A."/>
            <person name="Nguyen N.H."/>
            <person name="Vilgalys R."/>
            <person name="Ruytinx J."/>
            <person name="Liao H.L."/>
            <person name="Branco S."/>
            <person name="Kuo A."/>
            <person name="LaButti K."/>
            <person name="Lipzen A."/>
            <person name="Andreopoulos W."/>
            <person name="Pangilinan J."/>
            <person name="Riley R."/>
            <person name="Hundley H."/>
            <person name="Na H."/>
            <person name="Barry K."/>
            <person name="Grigoriev I.V."/>
            <person name="Stajich J.E."/>
            <person name="Kennedy P.G."/>
        </authorList>
    </citation>
    <scope>NUCLEOTIDE SEQUENCE</scope>
    <source>
        <strain evidence="3">FC423</strain>
    </source>
</reference>